<dbReference type="CDD" id="cd04480">
    <property type="entry name" value="RPA1_DBD_A_like"/>
    <property type="match status" value="1"/>
</dbReference>
<proteinExistence type="predicted"/>
<sequence>MKSNGKTIVSDDPIVKKPNGKDDVSSTVLDQPTGKNDVFSAKVHKVMPVVSSAVPIQPSGKTAVSSVKVDKVHSSAKVDKVLFFRDVSFGIQEGEVRFRLIHFWEARNVLTKTLIGLEMLLIDEQGTVIQGFIPPARIDTYLPHMKAGSVYRLNKCFGSNSKVMYRVAEPGVVSSFTSNSVLSDLEDSQVNFHDDRFRFHSYEEFEAACDLKDYVGHLKLVNGQTLNDNVVLDEEEIASTRRLLLHGQTHDGPVMKLYLWDQAAADFCAKFKSHGSTPRVILVTTVNPKRFGGAFALASMSSSRVFLDFDVQPTRDYVTWLESNLDVANRVDAKVVTKTETMTIGELFSYIKQEATKVAWFECTTTVDDLFHGSPWYYIGCDVCHTKATKGPTSLMCKKCGKHEVDGVPQYLTKLSVYDNNDQAVFVILGEAGHVIPLNLCELSHITASNQNLSVLPLFQVRSSAKVDKGTVIQSFIPSARIDTYLPHMKARSVYILNKCFGSNNKVMYRVAEPRVIISFTLNSVLSDLEDSRVNFPDDRFRFHSYEEFEAACDLKGDLYDYVGHLKLVNGQTLNDNVVLDEEEIASNRRLLLHVQTHDGPVMKLYLWDQTAADFCAKFKSHGSTPRVILVTTVNPKRFGGVLALASMSSSRVFLDFDVQPTRDYCTSTVDAVFHGSPWYYIGCGVCHTKAIKGPTSLMCKKCGKHEVDGVPQYLTKLSVYDNNDQAVLLSLANESMGDDHLIPVPQTLVDTIGRTYRFIVKVSDHNLKGQIHTLTVTKVLPLDAPEPVEALVETVSGEPVDGRVKRGSDLVESGEAKRSKSGN</sequence>
<dbReference type="PANTHER" id="PTHR47165">
    <property type="entry name" value="OS03G0429900 PROTEIN"/>
    <property type="match status" value="1"/>
</dbReference>
<evidence type="ECO:0000313" key="2">
    <source>
        <dbReference type="EMBL" id="KAF2612436.1"/>
    </source>
</evidence>
<dbReference type="Gene3D" id="2.40.50.140">
    <property type="entry name" value="Nucleic acid-binding proteins"/>
    <property type="match status" value="3"/>
</dbReference>
<feature type="region of interest" description="Disordered" evidence="1">
    <location>
        <begin position="1"/>
        <end position="29"/>
    </location>
</feature>
<feature type="compositionally biased region" description="Basic and acidic residues" evidence="1">
    <location>
        <begin position="13"/>
        <end position="24"/>
    </location>
</feature>
<evidence type="ECO:0008006" key="3">
    <source>
        <dbReference type="Google" id="ProtNLM"/>
    </source>
</evidence>
<feature type="compositionally biased region" description="Basic and acidic residues" evidence="1">
    <location>
        <begin position="801"/>
        <end position="824"/>
    </location>
</feature>
<dbReference type="AlphaFoldDB" id="A0A8S9M5B9"/>
<dbReference type="InterPro" id="IPR012340">
    <property type="entry name" value="NA-bd_OB-fold"/>
</dbReference>
<accession>A0A8S9M5B9</accession>
<evidence type="ECO:0000256" key="1">
    <source>
        <dbReference type="SAM" id="MobiDB-lite"/>
    </source>
</evidence>
<protein>
    <recommendedName>
        <fullName evidence="3">Replication factor A C-terminal domain-containing protein</fullName>
    </recommendedName>
</protein>
<gene>
    <name evidence="2" type="ORF">F2Q70_00013135</name>
</gene>
<feature type="region of interest" description="Disordered" evidence="1">
    <location>
        <begin position="798"/>
        <end position="824"/>
    </location>
</feature>
<organism evidence="2">
    <name type="scientific">Brassica cretica</name>
    <name type="common">Mustard</name>
    <dbReference type="NCBI Taxonomy" id="69181"/>
    <lineage>
        <taxon>Eukaryota</taxon>
        <taxon>Viridiplantae</taxon>
        <taxon>Streptophyta</taxon>
        <taxon>Embryophyta</taxon>
        <taxon>Tracheophyta</taxon>
        <taxon>Spermatophyta</taxon>
        <taxon>Magnoliopsida</taxon>
        <taxon>eudicotyledons</taxon>
        <taxon>Gunneridae</taxon>
        <taxon>Pentapetalae</taxon>
        <taxon>rosids</taxon>
        <taxon>malvids</taxon>
        <taxon>Brassicales</taxon>
        <taxon>Brassicaceae</taxon>
        <taxon>Brassiceae</taxon>
        <taxon>Brassica</taxon>
    </lineage>
</organism>
<dbReference type="SUPFAM" id="SSF50249">
    <property type="entry name" value="Nucleic acid-binding proteins"/>
    <property type="match status" value="2"/>
</dbReference>
<name>A0A8S9M5B9_BRACR</name>
<comment type="caution">
    <text evidence="2">The sequence shown here is derived from an EMBL/GenBank/DDBJ whole genome shotgun (WGS) entry which is preliminary data.</text>
</comment>
<reference evidence="2" key="1">
    <citation type="submission" date="2019-12" db="EMBL/GenBank/DDBJ databases">
        <title>Genome sequencing and annotation of Brassica cretica.</title>
        <authorList>
            <person name="Studholme D.J."/>
            <person name="Sarris P.F."/>
        </authorList>
    </citation>
    <scope>NUCLEOTIDE SEQUENCE</scope>
    <source>
        <strain evidence="2">PFS-102/07</strain>
        <tissue evidence="2">Leaf</tissue>
    </source>
</reference>
<dbReference type="PANTHER" id="PTHR47165:SF4">
    <property type="entry name" value="OS03G0429900 PROTEIN"/>
    <property type="match status" value="1"/>
</dbReference>
<dbReference type="EMBL" id="QGKY02000089">
    <property type="protein sequence ID" value="KAF2612436.1"/>
    <property type="molecule type" value="Genomic_DNA"/>
</dbReference>